<dbReference type="GO" id="GO:0030089">
    <property type="term" value="C:phycobilisome"/>
    <property type="evidence" value="ECO:0007669"/>
    <property type="project" value="UniProtKB-KW"/>
</dbReference>
<dbReference type="Pfam" id="PF13646">
    <property type="entry name" value="HEAT_2"/>
    <property type="match status" value="1"/>
</dbReference>
<proteinExistence type="predicted"/>
<dbReference type="PANTHER" id="PTHR12697:SF5">
    <property type="entry name" value="DEOXYHYPUSINE HYDROXYLASE"/>
    <property type="match status" value="1"/>
</dbReference>
<reference evidence="3" key="1">
    <citation type="submission" date="2020-10" db="EMBL/GenBank/DDBJ databases">
        <authorList>
            <person name="Castelo-Branco R."/>
            <person name="Eusebio N."/>
            <person name="Adriana R."/>
            <person name="Vieira A."/>
            <person name="Brugerolle De Fraissinette N."/>
            <person name="Rezende De Castro R."/>
            <person name="Schneider M.P."/>
            <person name="Vasconcelos V."/>
            <person name="Leao P.N."/>
        </authorList>
    </citation>
    <scope>NUCLEOTIDE SEQUENCE</scope>
    <source>
        <strain evidence="3">LEGE 11479</strain>
    </source>
</reference>
<dbReference type="GO" id="GO:0016491">
    <property type="term" value="F:oxidoreductase activity"/>
    <property type="evidence" value="ECO:0007669"/>
    <property type="project" value="TreeGrafter"/>
</dbReference>
<keyword evidence="2" id="KW-0605">Phycobilisome</keyword>
<evidence type="ECO:0000313" key="4">
    <source>
        <dbReference type="Proteomes" id="UP000615026"/>
    </source>
</evidence>
<evidence type="ECO:0000313" key="3">
    <source>
        <dbReference type="EMBL" id="MBE9068514.1"/>
    </source>
</evidence>
<dbReference type="AlphaFoldDB" id="A0A929FAW9"/>
<dbReference type="Proteomes" id="UP000615026">
    <property type="component" value="Unassembled WGS sequence"/>
</dbReference>
<sequence length="247" mass="28034">MIYFSDWWTIFEALERIGNLQVISELISVFESSDSNQRYQAVEVVGRLCNFLNLLDDEVVIGRIVNLLADEDYLVRAKAAEALGGFNTQKVIEKLSPKLKDETREVREAATAALGYIKTESSVLASIENLLNDQTQKVRCYAAQSLVKLSGVNIADLGVSRALSRSSKTKLLDDDLTYQLQAIQKNCKFYNYEIWQEFIQNEKLEIQNEDRASASQTTYIFSNATAPKIFERVDHYHEKSSTKEPPS</sequence>
<dbReference type="Gene3D" id="1.25.10.10">
    <property type="entry name" value="Leucine-rich Repeat Variant"/>
    <property type="match status" value="1"/>
</dbReference>
<keyword evidence="4" id="KW-1185">Reference proteome</keyword>
<accession>A0A929FAW9</accession>
<comment type="caution">
    <text evidence="3">The sequence shown here is derived from an EMBL/GenBank/DDBJ whole genome shotgun (WGS) entry which is preliminary data.</text>
</comment>
<dbReference type="InterPro" id="IPR004155">
    <property type="entry name" value="PBS_lyase_HEAT"/>
</dbReference>
<protein>
    <submittedName>
        <fullName evidence="3">HEAT repeat domain-containing protein</fullName>
    </submittedName>
</protein>
<dbReference type="PANTHER" id="PTHR12697">
    <property type="entry name" value="PBS LYASE HEAT-LIKE PROTEIN"/>
    <property type="match status" value="1"/>
</dbReference>
<evidence type="ECO:0000256" key="1">
    <source>
        <dbReference type="ARBA" id="ARBA00022549"/>
    </source>
</evidence>
<dbReference type="EMBL" id="JADEXP010000175">
    <property type="protein sequence ID" value="MBE9068514.1"/>
    <property type="molecule type" value="Genomic_DNA"/>
</dbReference>
<dbReference type="SUPFAM" id="SSF48371">
    <property type="entry name" value="ARM repeat"/>
    <property type="match status" value="1"/>
</dbReference>
<dbReference type="InterPro" id="IPR011989">
    <property type="entry name" value="ARM-like"/>
</dbReference>
<gene>
    <name evidence="3" type="ORF">IQ260_17840</name>
</gene>
<dbReference type="RefSeq" id="WP_193994459.1">
    <property type="nucleotide sequence ID" value="NZ_JADEXP010000175.1"/>
</dbReference>
<keyword evidence="1" id="KW-0042">Antenna complex</keyword>
<name>A0A929FAW9_LEPEC</name>
<dbReference type="SMART" id="SM00567">
    <property type="entry name" value="EZ_HEAT"/>
    <property type="match status" value="3"/>
</dbReference>
<organism evidence="3 4">
    <name type="scientific">Leptolyngbya cf. ectocarpi LEGE 11479</name>
    <dbReference type="NCBI Taxonomy" id="1828722"/>
    <lineage>
        <taxon>Bacteria</taxon>
        <taxon>Bacillati</taxon>
        <taxon>Cyanobacteriota</taxon>
        <taxon>Cyanophyceae</taxon>
        <taxon>Leptolyngbyales</taxon>
        <taxon>Leptolyngbyaceae</taxon>
        <taxon>Leptolyngbya group</taxon>
        <taxon>Leptolyngbya</taxon>
    </lineage>
</organism>
<evidence type="ECO:0000256" key="2">
    <source>
        <dbReference type="ARBA" id="ARBA00022738"/>
    </source>
</evidence>
<dbReference type="InterPro" id="IPR016024">
    <property type="entry name" value="ARM-type_fold"/>
</dbReference>